<sequence>MTSPNPWLTSPSHSALISIGTHSLYLSASGPLHRPGIPSILIEAGHANCSNSWPAVVRLLAKFIRVYTYDRAGYGRSERAPSDIPRTAEQIATELDLLLKAASVPGPFVLVGHSYGGILIREFLALRPFDIKGLVFVDAVMEHDLDYEWPNKELASLGKGLDSYEARGLKQNSKLSPEEWEIFVAGEKTSLFEETSQREMTGFSSSVTSLKAKNQITNKVLGARRLYIIKADHVRDYRRILEKGIEAGNGTEEEREKMKVFCEGIEKVWMRNTRALIGLCEVGWWRWKGVGCGHQVQIEMPEVVVEGVEWVLGPLWWEVKNANQVAEG</sequence>
<evidence type="ECO:0000313" key="2">
    <source>
        <dbReference type="EMBL" id="CZR67378.1"/>
    </source>
</evidence>
<dbReference type="Pfam" id="PF12697">
    <property type="entry name" value="Abhydrolase_6"/>
    <property type="match status" value="1"/>
</dbReference>
<reference evidence="2 3" key="1">
    <citation type="submission" date="2016-03" db="EMBL/GenBank/DDBJ databases">
        <authorList>
            <person name="Ploux O."/>
        </authorList>
    </citation>
    <scope>NUCLEOTIDE SEQUENCE [LARGE SCALE GENOMIC DNA]</scope>
    <source>
        <strain evidence="2 3">UAMH 11012</strain>
    </source>
</reference>
<keyword evidence="2" id="KW-0378">Hydrolase</keyword>
<feature type="domain" description="AB hydrolase-1" evidence="1">
    <location>
        <begin position="50"/>
        <end position="157"/>
    </location>
</feature>
<dbReference type="STRING" id="576137.A0A1L7XR00"/>
<organism evidence="2 3">
    <name type="scientific">Phialocephala subalpina</name>
    <dbReference type="NCBI Taxonomy" id="576137"/>
    <lineage>
        <taxon>Eukaryota</taxon>
        <taxon>Fungi</taxon>
        <taxon>Dikarya</taxon>
        <taxon>Ascomycota</taxon>
        <taxon>Pezizomycotina</taxon>
        <taxon>Leotiomycetes</taxon>
        <taxon>Helotiales</taxon>
        <taxon>Mollisiaceae</taxon>
        <taxon>Phialocephala</taxon>
        <taxon>Phialocephala fortinii species complex</taxon>
    </lineage>
</organism>
<gene>
    <name evidence="2" type="ORF">PAC_17277</name>
</gene>
<protein>
    <submittedName>
        <fullName evidence="2">Related to alpha/beta hydrolase</fullName>
    </submittedName>
</protein>
<dbReference type="GO" id="GO:0016787">
    <property type="term" value="F:hydrolase activity"/>
    <property type="evidence" value="ECO:0007669"/>
    <property type="project" value="UniProtKB-KW"/>
</dbReference>
<dbReference type="OrthoDB" id="294702at2759"/>
<accession>A0A1L7XR00</accession>
<dbReference type="Gene3D" id="3.40.50.1820">
    <property type="entry name" value="alpha/beta hydrolase"/>
    <property type="match status" value="1"/>
</dbReference>
<dbReference type="SUPFAM" id="SSF53474">
    <property type="entry name" value="alpha/beta-Hydrolases"/>
    <property type="match status" value="1"/>
</dbReference>
<proteinExistence type="predicted"/>
<dbReference type="GO" id="GO:0016020">
    <property type="term" value="C:membrane"/>
    <property type="evidence" value="ECO:0007669"/>
    <property type="project" value="TreeGrafter"/>
</dbReference>
<name>A0A1L7XR00_9HELO</name>
<dbReference type="Proteomes" id="UP000184330">
    <property type="component" value="Unassembled WGS sequence"/>
</dbReference>
<dbReference type="PANTHER" id="PTHR43798">
    <property type="entry name" value="MONOACYLGLYCEROL LIPASE"/>
    <property type="match status" value="1"/>
</dbReference>
<dbReference type="PANTHER" id="PTHR43798:SF33">
    <property type="entry name" value="HYDROLASE, PUTATIVE (AFU_ORTHOLOGUE AFUA_2G14860)-RELATED"/>
    <property type="match status" value="1"/>
</dbReference>
<dbReference type="AlphaFoldDB" id="A0A1L7XR00"/>
<keyword evidence="3" id="KW-1185">Reference proteome</keyword>
<dbReference type="InterPro" id="IPR029058">
    <property type="entry name" value="AB_hydrolase_fold"/>
</dbReference>
<dbReference type="EMBL" id="FJOG01000043">
    <property type="protein sequence ID" value="CZR67378.1"/>
    <property type="molecule type" value="Genomic_DNA"/>
</dbReference>
<evidence type="ECO:0000313" key="3">
    <source>
        <dbReference type="Proteomes" id="UP000184330"/>
    </source>
</evidence>
<evidence type="ECO:0000259" key="1">
    <source>
        <dbReference type="Pfam" id="PF12697"/>
    </source>
</evidence>
<dbReference type="InterPro" id="IPR050266">
    <property type="entry name" value="AB_hydrolase_sf"/>
</dbReference>
<dbReference type="InterPro" id="IPR000073">
    <property type="entry name" value="AB_hydrolase_1"/>
</dbReference>